<dbReference type="EMBL" id="SJPY01000006">
    <property type="protein sequence ID" value="TWU38826.1"/>
    <property type="molecule type" value="Genomic_DNA"/>
</dbReference>
<protein>
    <submittedName>
        <fullName evidence="2">Uncharacterized protein</fullName>
    </submittedName>
</protein>
<feature type="region of interest" description="Disordered" evidence="1">
    <location>
        <begin position="34"/>
        <end position="61"/>
    </location>
</feature>
<sequence length="87" mass="9674" precursor="true">MAATNRVTHERLPTVYTCTDGLLRLHLRVAEPRQDFLPRSDDGRNSRTLPQQALSSTVGSDQPLAAEKILASFPRLASGFPSQEQRK</sequence>
<dbReference type="AlphaFoldDB" id="A0A5C6DUT4"/>
<gene>
    <name evidence="2" type="ORF">Q31b_39040</name>
</gene>
<evidence type="ECO:0000256" key="1">
    <source>
        <dbReference type="SAM" id="MobiDB-lite"/>
    </source>
</evidence>
<evidence type="ECO:0000313" key="3">
    <source>
        <dbReference type="Proteomes" id="UP000315471"/>
    </source>
</evidence>
<feature type="compositionally biased region" description="Basic and acidic residues" evidence="1">
    <location>
        <begin position="34"/>
        <end position="45"/>
    </location>
</feature>
<keyword evidence="3" id="KW-1185">Reference proteome</keyword>
<accession>A0A5C6DUT4</accession>
<evidence type="ECO:0000313" key="2">
    <source>
        <dbReference type="EMBL" id="TWU38826.1"/>
    </source>
</evidence>
<reference evidence="2 3" key="1">
    <citation type="submission" date="2019-02" db="EMBL/GenBank/DDBJ databases">
        <title>Deep-cultivation of Planctomycetes and their phenomic and genomic characterization uncovers novel biology.</title>
        <authorList>
            <person name="Wiegand S."/>
            <person name="Jogler M."/>
            <person name="Boedeker C."/>
            <person name="Pinto D."/>
            <person name="Vollmers J."/>
            <person name="Rivas-Marin E."/>
            <person name="Kohn T."/>
            <person name="Peeters S.H."/>
            <person name="Heuer A."/>
            <person name="Rast P."/>
            <person name="Oberbeckmann S."/>
            <person name="Bunk B."/>
            <person name="Jeske O."/>
            <person name="Meyerdierks A."/>
            <person name="Storesund J.E."/>
            <person name="Kallscheuer N."/>
            <person name="Luecker S."/>
            <person name="Lage O.M."/>
            <person name="Pohl T."/>
            <person name="Merkel B.J."/>
            <person name="Hornburger P."/>
            <person name="Mueller R.-W."/>
            <person name="Bruemmer F."/>
            <person name="Labrenz M."/>
            <person name="Spormann A.M."/>
            <person name="Op Den Camp H."/>
            <person name="Overmann J."/>
            <person name="Amann R."/>
            <person name="Jetten M.S.M."/>
            <person name="Mascher T."/>
            <person name="Medema M.H."/>
            <person name="Devos D.P."/>
            <person name="Kaster A.-K."/>
            <person name="Ovreas L."/>
            <person name="Rohde M."/>
            <person name="Galperin M.Y."/>
            <person name="Jogler C."/>
        </authorList>
    </citation>
    <scope>NUCLEOTIDE SEQUENCE [LARGE SCALE GENOMIC DNA]</scope>
    <source>
        <strain evidence="2 3">Q31b</strain>
    </source>
</reference>
<proteinExistence type="predicted"/>
<name>A0A5C6DUT4_9BACT</name>
<feature type="compositionally biased region" description="Polar residues" evidence="1">
    <location>
        <begin position="46"/>
        <end position="60"/>
    </location>
</feature>
<dbReference type="Proteomes" id="UP000315471">
    <property type="component" value="Unassembled WGS sequence"/>
</dbReference>
<organism evidence="2 3">
    <name type="scientific">Novipirellula aureliae</name>
    <dbReference type="NCBI Taxonomy" id="2527966"/>
    <lineage>
        <taxon>Bacteria</taxon>
        <taxon>Pseudomonadati</taxon>
        <taxon>Planctomycetota</taxon>
        <taxon>Planctomycetia</taxon>
        <taxon>Pirellulales</taxon>
        <taxon>Pirellulaceae</taxon>
        <taxon>Novipirellula</taxon>
    </lineage>
</organism>
<comment type="caution">
    <text evidence="2">The sequence shown here is derived from an EMBL/GenBank/DDBJ whole genome shotgun (WGS) entry which is preliminary data.</text>
</comment>